<comment type="caution">
    <text evidence="5">The sequence shown here is derived from an EMBL/GenBank/DDBJ whole genome shotgun (WGS) entry which is preliminary data.</text>
</comment>
<keyword evidence="4" id="KW-0812">Transmembrane</keyword>
<dbReference type="EMBL" id="JAAAIM010000082">
    <property type="protein sequence ID" value="KAG0295507.1"/>
    <property type="molecule type" value="Genomic_DNA"/>
</dbReference>
<evidence type="ECO:0000313" key="5">
    <source>
        <dbReference type="EMBL" id="KAG0295507.1"/>
    </source>
</evidence>
<dbReference type="Pfam" id="PF05637">
    <property type="entry name" value="Glyco_transf_34"/>
    <property type="match status" value="2"/>
</dbReference>
<reference evidence="5 6" key="1">
    <citation type="journal article" date="2020" name="Fungal Divers.">
        <title>Resolving the Mortierellaceae phylogeny through synthesis of multi-gene phylogenetics and phylogenomics.</title>
        <authorList>
            <person name="Vandepol N."/>
            <person name="Liber J."/>
            <person name="Desiro A."/>
            <person name="Na H."/>
            <person name="Kennedy M."/>
            <person name="Barry K."/>
            <person name="Grigoriev I.V."/>
            <person name="Miller A.N."/>
            <person name="O'Donnell K."/>
            <person name="Stajich J.E."/>
            <person name="Bonito G."/>
        </authorList>
    </citation>
    <scope>NUCLEOTIDE SEQUENCE [LARGE SCALE GENOMIC DNA]</scope>
    <source>
        <strain evidence="5 6">AD045</strain>
    </source>
</reference>
<keyword evidence="4" id="KW-1133">Transmembrane helix</keyword>
<proteinExistence type="inferred from homology"/>
<gene>
    <name evidence="5" type="ORF">BGZ96_011581</name>
</gene>
<evidence type="ECO:0000256" key="1">
    <source>
        <dbReference type="ARBA" id="ARBA00005664"/>
    </source>
</evidence>
<comment type="similarity">
    <text evidence="1">Belongs to the glycosyltransferase 34 family.</text>
</comment>
<organism evidence="5 6">
    <name type="scientific">Linnemannia gamsii</name>
    <dbReference type="NCBI Taxonomy" id="64522"/>
    <lineage>
        <taxon>Eukaryota</taxon>
        <taxon>Fungi</taxon>
        <taxon>Fungi incertae sedis</taxon>
        <taxon>Mucoromycota</taxon>
        <taxon>Mortierellomycotina</taxon>
        <taxon>Mortierellomycetes</taxon>
        <taxon>Mortierellales</taxon>
        <taxon>Mortierellaceae</taxon>
        <taxon>Linnemannia</taxon>
    </lineage>
</organism>
<dbReference type="PANTHER" id="PTHR31306">
    <property type="entry name" value="ALPHA-1,6-MANNOSYLTRANSFERASE MNN11-RELATED"/>
    <property type="match status" value="1"/>
</dbReference>
<dbReference type="InterPro" id="IPR008630">
    <property type="entry name" value="Glyco_trans_34"/>
</dbReference>
<protein>
    <recommendedName>
        <fullName evidence="7">Galactosyl transferase</fullName>
    </recommendedName>
</protein>
<evidence type="ECO:0000256" key="2">
    <source>
        <dbReference type="ARBA" id="ARBA00022676"/>
    </source>
</evidence>
<dbReference type="PANTHER" id="PTHR31306:SF4">
    <property type="entry name" value="ALPHA-1,2-GALACTOSYLTRANSFERASE"/>
    <property type="match status" value="1"/>
</dbReference>
<keyword evidence="2" id="KW-0328">Glycosyltransferase</keyword>
<dbReference type="Gene3D" id="3.90.550.10">
    <property type="entry name" value="Spore Coat Polysaccharide Biosynthesis Protein SpsA, Chain A"/>
    <property type="match status" value="1"/>
</dbReference>
<keyword evidence="4" id="KW-0472">Membrane</keyword>
<name>A0ABQ7KB63_9FUNG</name>
<accession>A0ABQ7KB63</accession>
<sequence length="271" mass="32205">MAAILHVRKKNILAALIMLILVVSLGGPLLFIHFPRTCIPYVDLKQTGTKPNPRIIILSGEQCTSTDPNSKCRMIGPSSYYNRREYHAHHQGRYDLKDNFTQYFDEVATYGYVPAWAKIKILLDELERDDHDWIFWIDTDATITNMDIELERFVDDRYSLLITEDLNDLNAGVFMLKVDDWSRKYMKDIWSKANKHQNEQDYMISLLKEPEYEVERYVKYLPQCSFNSYWEVKAWHEMYRPGDFVVHWAGHNFDSSTYGRWRPEHHFKNGY</sequence>
<evidence type="ECO:0000256" key="4">
    <source>
        <dbReference type="SAM" id="Phobius"/>
    </source>
</evidence>
<evidence type="ECO:0000313" key="6">
    <source>
        <dbReference type="Proteomes" id="UP001194696"/>
    </source>
</evidence>
<keyword evidence="6" id="KW-1185">Reference proteome</keyword>
<dbReference type="Proteomes" id="UP001194696">
    <property type="component" value="Unassembled WGS sequence"/>
</dbReference>
<evidence type="ECO:0000256" key="3">
    <source>
        <dbReference type="ARBA" id="ARBA00022679"/>
    </source>
</evidence>
<keyword evidence="3" id="KW-0808">Transferase</keyword>
<dbReference type="InterPro" id="IPR029044">
    <property type="entry name" value="Nucleotide-diphossugar_trans"/>
</dbReference>
<evidence type="ECO:0008006" key="7">
    <source>
        <dbReference type="Google" id="ProtNLM"/>
    </source>
</evidence>
<feature type="transmembrane region" description="Helical" evidence="4">
    <location>
        <begin position="12"/>
        <end position="34"/>
    </location>
</feature>